<gene>
    <name evidence="2" type="ORF">E2C01_004422</name>
</gene>
<keyword evidence="1" id="KW-1133">Transmembrane helix</keyword>
<feature type="transmembrane region" description="Helical" evidence="1">
    <location>
        <begin position="20"/>
        <end position="39"/>
    </location>
</feature>
<comment type="caution">
    <text evidence="2">The sequence shown here is derived from an EMBL/GenBank/DDBJ whole genome shotgun (WGS) entry which is preliminary data.</text>
</comment>
<keyword evidence="1" id="KW-0472">Membrane</keyword>
<dbReference type="Proteomes" id="UP000324222">
    <property type="component" value="Unassembled WGS sequence"/>
</dbReference>
<keyword evidence="3" id="KW-1185">Reference proteome</keyword>
<reference evidence="2 3" key="1">
    <citation type="submission" date="2019-05" db="EMBL/GenBank/DDBJ databases">
        <title>Another draft genome of Portunus trituberculatus and its Hox gene families provides insights of decapod evolution.</title>
        <authorList>
            <person name="Jeong J.-H."/>
            <person name="Song I."/>
            <person name="Kim S."/>
            <person name="Choi T."/>
            <person name="Kim D."/>
            <person name="Ryu S."/>
            <person name="Kim W."/>
        </authorList>
    </citation>
    <scope>NUCLEOTIDE SEQUENCE [LARGE SCALE GENOMIC DNA]</scope>
    <source>
        <tissue evidence="2">Muscle</tissue>
    </source>
</reference>
<evidence type="ECO:0000256" key="1">
    <source>
        <dbReference type="SAM" id="Phobius"/>
    </source>
</evidence>
<dbReference type="EMBL" id="VSRR010000179">
    <property type="protein sequence ID" value="MPC11747.1"/>
    <property type="molecule type" value="Genomic_DNA"/>
</dbReference>
<keyword evidence="1" id="KW-0812">Transmembrane</keyword>
<name>A0A5B7CPT2_PORTR</name>
<sequence length="61" mass="6744">MTPQLSFLVTRSSKLSQEVWRGMSVGLGLGLGAGLWLEGNHAQFRKTKKESVGVNWLLVMI</sequence>
<proteinExistence type="predicted"/>
<organism evidence="2 3">
    <name type="scientific">Portunus trituberculatus</name>
    <name type="common">Swimming crab</name>
    <name type="synonym">Neptunus trituberculatus</name>
    <dbReference type="NCBI Taxonomy" id="210409"/>
    <lineage>
        <taxon>Eukaryota</taxon>
        <taxon>Metazoa</taxon>
        <taxon>Ecdysozoa</taxon>
        <taxon>Arthropoda</taxon>
        <taxon>Crustacea</taxon>
        <taxon>Multicrustacea</taxon>
        <taxon>Malacostraca</taxon>
        <taxon>Eumalacostraca</taxon>
        <taxon>Eucarida</taxon>
        <taxon>Decapoda</taxon>
        <taxon>Pleocyemata</taxon>
        <taxon>Brachyura</taxon>
        <taxon>Eubrachyura</taxon>
        <taxon>Portunoidea</taxon>
        <taxon>Portunidae</taxon>
        <taxon>Portuninae</taxon>
        <taxon>Portunus</taxon>
    </lineage>
</organism>
<dbReference type="AlphaFoldDB" id="A0A5B7CPT2"/>
<accession>A0A5B7CPT2</accession>
<protein>
    <submittedName>
        <fullName evidence="2">Uncharacterized protein</fullName>
    </submittedName>
</protein>
<evidence type="ECO:0000313" key="3">
    <source>
        <dbReference type="Proteomes" id="UP000324222"/>
    </source>
</evidence>
<evidence type="ECO:0000313" key="2">
    <source>
        <dbReference type="EMBL" id="MPC11747.1"/>
    </source>
</evidence>